<dbReference type="InterPro" id="IPR001810">
    <property type="entry name" value="F-box_dom"/>
</dbReference>
<dbReference type="PROSITE" id="PS50181">
    <property type="entry name" value="FBOX"/>
    <property type="match status" value="1"/>
</dbReference>
<name>A0ABQ6M4K0_9STRA</name>
<dbReference type="Proteomes" id="UP001165060">
    <property type="component" value="Unassembled WGS sequence"/>
</dbReference>
<gene>
    <name evidence="2" type="ORF">TeGR_g7198</name>
</gene>
<feature type="domain" description="F-box" evidence="1">
    <location>
        <begin position="13"/>
        <end position="59"/>
    </location>
</feature>
<dbReference type="SUPFAM" id="SSF81383">
    <property type="entry name" value="F-box domain"/>
    <property type="match status" value="1"/>
</dbReference>
<protein>
    <recommendedName>
        <fullName evidence="1">F-box domain-containing protein</fullName>
    </recommendedName>
</protein>
<dbReference type="InterPro" id="IPR036047">
    <property type="entry name" value="F-box-like_dom_sf"/>
</dbReference>
<keyword evidence="3" id="KW-1185">Reference proteome</keyword>
<comment type="caution">
    <text evidence="2">The sequence shown here is derived from an EMBL/GenBank/DDBJ whole genome shotgun (WGS) entry which is preliminary data.</text>
</comment>
<evidence type="ECO:0000313" key="3">
    <source>
        <dbReference type="Proteomes" id="UP001165060"/>
    </source>
</evidence>
<accession>A0ABQ6M4K0</accession>
<sequence>MSSLPSDPRHLMPPLLHNLPAETADEVLSFLEPRDLYSLMAVSSADHAHYRSPHFFRLVVLYKLHDRARAFSHMPRPLSDEGIAAMSLDELQAAATARDITSMPPKPKKFYWSAVGLPDNTPISPTTITSSMARAIPSPFSSAPVLRDVLKKWSSAVSDGTGSSSPPSFSSCHRSCAAPVLGLSSVSLSSPIWEHAAEFLMTNDDEEDEWTDFDEYTKELAAALSRCFKLTLCDALVDQHVGGAFLLPWSRLVPQRVAPKGALFDGPGLCLPMSGVMLPTYLDCAAIKLLHDTATPIRADGNRYSSLDRAHFAITSSSWLRSVTDDSLTSVLGEATQTIAPDVSRSDVYAVASQIIILQNRMGDRIASFLPAAASAPGALGTLFVDLPTDCIDASTASNLRSAKLSSLPALRGGDMLATGDQVRVCGRSIRADGSAATIKSLARSRGCPVLARGRLATDPNEAHGTLFSWLAVAGGQPIAVTPVKSGCKVILVFTLHHKDPPKSVAHQPRPPLIEYGDAVPVLHHLLPFACGTSDPPRTSTSIHYVDTGNAHHNTSINWGDANAIRAADPVTLFNIHAYREYDAGGVGHDICFLAPSLSIPTPTTNNNNNHHHAEPNDVSTFALDSNNDLLRGKDLALFELLEDAIGGQARRGDGAAKMVGWIGEHTLPTEDIDRYIPTSTNSGLSVVGSRAVARDWNEGVARVDWGVLAENWWSYSDMDGEYSLIIELNASAVDALRSTQPETVNGSQDEWWLIDVRKVPTITVRWGPRRGSWG</sequence>
<evidence type="ECO:0000259" key="1">
    <source>
        <dbReference type="PROSITE" id="PS50181"/>
    </source>
</evidence>
<organism evidence="2 3">
    <name type="scientific">Tetraparma gracilis</name>
    <dbReference type="NCBI Taxonomy" id="2962635"/>
    <lineage>
        <taxon>Eukaryota</taxon>
        <taxon>Sar</taxon>
        <taxon>Stramenopiles</taxon>
        <taxon>Ochrophyta</taxon>
        <taxon>Bolidophyceae</taxon>
        <taxon>Parmales</taxon>
        <taxon>Triparmaceae</taxon>
        <taxon>Tetraparma</taxon>
    </lineage>
</organism>
<proteinExistence type="predicted"/>
<dbReference type="EMBL" id="BRYB01003701">
    <property type="protein sequence ID" value="GMI19240.1"/>
    <property type="molecule type" value="Genomic_DNA"/>
</dbReference>
<reference evidence="2 3" key="1">
    <citation type="journal article" date="2023" name="Commun. Biol.">
        <title>Genome analysis of Parmales, the sister group of diatoms, reveals the evolutionary specialization of diatoms from phago-mixotrophs to photoautotrophs.</title>
        <authorList>
            <person name="Ban H."/>
            <person name="Sato S."/>
            <person name="Yoshikawa S."/>
            <person name="Yamada K."/>
            <person name="Nakamura Y."/>
            <person name="Ichinomiya M."/>
            <person name="Sato N."/>
            <person name="Blanc-Mathieu R."/>
            <person name="Endo H."/>
            <person name="Kuwata A."/>
            <person name="Ogata H."/>
        </authorList>
    </citation>
    <scope>NUCLEOTIDE SEQUENCE [LARGE SCALE GENOMIC DNA]</scope>
</reference>
<evidence type="ECO:0000313" key="2">
    <source>
        <dbReference type="EMBL" id="GMI19240.1"/>
    </source>
</evidence>